<gene>
    <name evidence="1" type="ORF">DXC34_12760</name>
</gene>
<dbReference type="Pfam" id="PF08902">
    <property type="entry name" value="DUF1848"/>
    <property type="match status" value="1"/>
</dbReference>
<sequence length="322" mass="36995">MILNISGRTDVVHYYSDWLFKRFEEGFVLSRNTLFPNSVRRYELTPEKIDCITFCSKNYAPILPRIGEITDRFATYFHYTITAYGRDVEPHVPDIGTSIATLLRLSEKVGAKRVAWRYDPVLLTEHYTKELHLKTFEYMAARLAGHIDRCIFSFVEMYRKLERNFPELIPMTPEDKRELAAGLGRIAREYGFPIQTCGPEADYAPYGIATSGCITLDIIGAANGLRFRKLKHQGMRQGCHCFASRDLGAMNSCPSGCKYCYANKNATSAWENHKRHDPSSPLLIGHVLPTDRVEQGVQETFLMRNSKERTLFDERNTERIEL</sequence>
<dbReference type="Proteomes" id="UP000261223">
    <property type="component" value="Unassembled WGS sequence"/>
</dbReference>
<dbReference type="EMBL" id="QSSV01000016">
    <property type="protein sequence ID" value="RGM11569.1"/>
    <property type="molecule type" value="Genomic_DNA"/>
</dbReference>
<proteinExistence type="predicted"/>
<dbReference type="AlphaFoldDB" id="A0A3E4UMR3"/>
<evidence type="ECO:0000313" key="2">
    <source>
        <dbReference type="Proteomes" id="UP000261223"/>
    </source>
</evidence>
<dbReference type="InterPro" id="IPR014998">
    <property type="entry name" value="DUF1848"/>
</dbReference>
<accession>A0A3E4UMR3</accession>
<organism evidence="1 2">
    <name type="scientific">Bacteroides stercoris</name>
    <dbReference type="NCBI Taxonomy" id="46506"/>
    <lineage>
        <taxon>Bacteria</taxon>
        <taxon>Pseudomonadati</taxon>
        <taxon>Bacteroidota</taxon>
        <taxon>Bacteroidia</taxon>
        <taxon>Bacteroidales</taxon>
        <taxon>Bacteroidaceae</taxon>
        <taxon>Bacteroides</taxon>
    </lineage>
</organism>
<evidence type="ECO:0000313" key="1">
    <source>
        <dbReference type="EMBL" id="RGM11569.1"/>
    </source>
</evidence>
<protein>
    <submittedName>
        <fullName evidence="1">DUF1848 domain-containing protein</fullName>
    </submittedName>
</protein>
<dbReference type="RefSeq" id="WP_117742122.1">
    <property type="nucleotide sequence ID" value="NZ_QSSV01000016.1"/>
</dbReference>
<name>A0A3E4UMR3_BACSE</name>
<reference evidence="1 2" key="1">
    <citation type="submission" date="2018-08" db="EMBL/GenBank/DDBJ databases">
        <title>A genome reference for cultivated species of the human gut microbiota.</title>
        <authorList>
            <person name="Zou Y."/>
            <person name="Xue W."/>
            <person name="Luo G."/>
        </authorList>
    </citation>
    <scope>NUCLEOTIDE SEQUENCE [LARGE SCALE GENOMIC DNA]</scope>
    <source>
        <strain evidence="1 2">TF03-6</strain>
    </source>
</reference>
<comment type="caution">
    <text evidence="1">The sequence shown here is derived from an EMBL/GenBank/DDBJ whole genome shotgun (WGS) entry which is preliminary data.</text>
</comment>